<evidence type="ECO:0000313" key="14">
    <source>
        <dbReference type="EMBL" id="CAH2237164.1"/>
    </source>
</evidence>
<dbReference type="GO" id="GO:0031573">
    <property type="term" value="P:mitotic intra-S DNA damage checkpoint signaling"/>
    <property type="evidence" value="ECO:0007669"/>
    <property type="project" value="TreeGrafter"/>
</dbReference>
<dbReference type="PANTHER" id="PTHR21077:SF5">
    <property type="entry name" value="CROSSOVER JUNCTION ENDONUCLEASE MMS4"/>
    <property type="match status" value="1"/>
</dbReference>
<evidence type="ECO:0000256" key="4">
    <source>
        <dbReference type="ARBA" id="ARBA00022723"/>
    </source>
</evidence>
<keyword evidence="12" id="KW-0469">Meiosis</keyword>
<evidence type="ECO:0000256" key="9">
    <source>
        <dbReference type="ARBA" id="ARBA00023172"/>
    </source>
</evidence>
<feature type="compositionally biased region" description="Low complexity" evidence="13">
    <location>
        <begin position="46"/>
        <end position="60"/>
    </location>
</feature>
<dbReference type="GO" id="GO:0048476">
    <property type="term" value="C:Holliday junction resolvase complex"/>
    <property type="evidence" value="ECO:0007669"/>
    <property type="project" value="InterPro"/>
</dbReference>
<keyword evidence="7" id="KW-0378">Hydrolase</keyword>
<evidence type="ECO:0000256" key="7">
    <source>
        <dbReference type="ARBA" id="ARBA00022801"/>
    </source>
</evidence>
<keyword evidence="4" id="KW-0479">Metal-binding</keyword>
<dbReference type="Gene3D" id="3.40.50.10130">
    <property type="match status" value="1"/>
</dbReference>
<dbReference type="GO" id="GO:0008821">
    <property type="term" value="F:crossover junction DNA endonuclease activity"/>
    <property type="evidence" value="ECO:0007669"/>
    <property type="project" value="TreeGrafter"/>
</dbReference>
<dbReference type="GO" id="GO:0000712">
    <property type="term" value="P:resolution of meiotic recombination intermediates"/>
    <property type="evidence" value="ECO:0007669"/>
    <property type="project" value="TreeGrafter"/>
</dbReference>
<dbReference type="InterPro" id="IPR042530">
    <property type="entry name" value="EME1/EME2_C"/>
</dbReference>
<dbReference type="GO" id="GO:0005634">
    <property type="term" value="C:nucleus"/>
    <property type="evidence" value="ECO:0007669"/>
    <property type="project" value="UniProtKB-SubCell"/>
</dbReference>
<dbReference type="EMBL" id="CAKXAJ010025255">
    <property type="protein sequence ID" value="CAH2237164.1"/>
    <property type="molecule type" value="Genomic_DNA"/>
</dbReference>
<dbReference type="Pfam" id="PF21292">
    <property type="entry name" value="EME1-MUS81_C"/>
    <property type="match status" value="1"/>
</dbReference>
<keyword evidence="5" id="KW-0255">Endonuclease</keyword>
<evidence type="ECO:0000256" key="8">
    <source>
        <dbReference type="ARBA" id="ARBA00022842"/>
    </source>
</evidence>
<organism evidence="14 15">
    <name type="scientific">Pararge aegeria aegeria</name>
    <dbReference type="NCBI Taxonomy" id="348720"/>
    <lineage>
        <taxon>Eukaryota</taxon>
        <taxon>Metazoa</taxon>
        <taxon>Ecdysozoa</taxon>
        <taxon>Arthropoda</taxon>
        <taxon>Hexapoda</taxon>
        <taxon>Insecta</taxon>
        <taxon>Pterygota</taxon>
        <taxon>Neoptera</taxon>
        <taxon>Endopterygota</taxon>
        <taxon>Lepidoptera</taxon>
        <taxon>Glossata</taxon>
        <taxon>Ditrysia</taxon>
        <taxon>Papilionoidea</taxon>
        <taxon>Nymphalidae</taxon>
        <taxon>Satyrinae</taxon>
        <taxon>Satyrini</taxon>
        <taxon>Parargina</taxon>
        <taxon>Pararge</taxon>
    </lineage>
</organism>
<evidence type="ECO:0000256" key="5">
    <source>
        <dbReference type="ARBA" id="ARBA00022759"/>
    </source>
</evidence>
<dbReference type="Gene3D" id="1.10.150.670">
    <property type="entry name" value="Crossover junction endonuclease EME1, DNA-binding domain"/>
    <property type="match status" value="1"/>
</dbReference>
<reference evidence="14" key="1">
    <citation type="submission" date="2022-03" db="EMBL/GenBank/DDBJ databases">
        <authorList>
            <person name="Lindestad O."/>
        </authorList>
    </citation>
    <scope>NUCLEOTIDE SEQUENCE</scope>
</reference>
<comment type="cofactor">
    <cofactor evidence="1">
        <name>Mg(2+)</name>
        <dbReference type="ChEBI" id="CHEBI:18420"/>
    </cofactor>
</comment>
<keyword evidence="3" id="KW-0540">Nuclease</keyword>
<dbReference type="GO" id="GO:0031297">
    <property type="term" value="P:replication fork processing"/>
    <property type="evidence" value="ECO:0007669"/>
    <property type="project" value="TreeGrafter"/>
</dbReference>
<evidence type="ECO:0000256" key="2">
    <source>
        <dbReference type="ARBA" id="ARBA00004123"/>
    </source>
</evidence>
<comment type="subcellular location">
    <subcellularLocation>
        <location evidence="2">Nucleus</location>
    </subcellularLocation>
</comment>
<evidence type="ECO:0000256" key="1">
    <source>
        <dbReference type="ARBA" id="ARBA00001946"/>
    </source>
</evidence>
<dbReference type="InterPro" id="IPR033310">
    <property type="entry name" value="Mms4/EME1/EME2"/>
</dbReference>
<feature type="compositionally biased region" description="Acidic residues" evidence="13">
    <location>
        <begin position="36"/>
        <end position="45"/>
    </location>
</feature>
<feature type="region of interest" description="Disordered" evidence="13">
    <location>
        <begin position="31"/>
        <end position="70"/>
    </location>
</feature>
<evidence type="ECO:0000256" key="10">
    <source>
        <dbReference type="ARBA" id="ARBA00023204"/>
    </source>
</evidence>
<dbReference type="GO" id="GO:0046872">
    <property type="term" value="F:metal ion binding"/>
    <property type="evidence" value="ECO:0007669"/>
    <property type="project" value="UniProtKB-KW"/>
</dbReference>
<comment type="caution">
    <text evidence="14">The sequence shown here is derived from an EMBL/GenBank/DDBJ whole genome shotgun (WGS) entry which is preliminary data.</text>
</comment>
<keyword evidence="8" id="KW-0460">Magnesium</keyword>
<keyword evidence="6" id="KW-0227">DNA damage</keyword>
<dbReference type="GO" id="GO:0006302">
    <property type="term" value="P:double-strand break repair"/>
    <property type="evidence" value="ECO:0007669"/>
    <property type="project" value="TreeGrafter"/>
</dbReference>
<gene>
    <name evidence="14" type="primary">jg11137</name>
    <name evidence="14" type="ORF">PAEG_LOCUS14468</name>
</gene>
<sequence length="409" mass="44697">MSAITIEISSDDSDDSDDSLLIAKYFNLQQPKENPVEEELQDSEDSISSSVSGTTKSTQSQESGKKKACRKKTCSKKNDVRKKVTAAEKQALKKKLALEKKAAKDANKIYKPGECMKYMTIEMHPVLFESWYCADIAREASASGVKVKASPAICDPALVLWTRSVPPTLTTNQGMVELTASRVQCEHGLYVCRLEDVAELVAARSLTDTLRRAGQLAGCTLSLVLYGSKDYFKTSGRKTTNSRNKLIKEVDLEKAITDLLVSADCDTVLVNTPNELSLTILHFTKAVAELPHKKAKRDVDEQAEFYMRGDNKKCVSVDKDGNGLSRLWQQMLAVLPMASLESSRALCAQYPSPLAMFEALENPGGAKDVAGVGVTRTALPGAKSRRIGPEFARKLELLFTATDGGTLID</sequence>
<evidence type="ECO:0000256" key="12">
    <source>
        <dbReference type="ARBA" id="ARBA00023254"/>
    </source>
</evidence>
<dbReference type="AlphaFoldDB" id="A0A8S4RHH7"/>
<evidence type="ECO:0000256" key="3">
    <source>
        <dbReference type="ARBA" id="ARBA00022722"/>
    </source>
</evidence>
<name>A0A8S4RHH7_9NEOP</name>
<keyword evidence="11" id="KW-0539">Nucleus</keyword>
<accession>A0A8S4RHH7</accession>
<dbReference type="PANTHER" id="PTHR21077">
    <property type="entry name" value="EME1 PROTEIN"/>
    <property type="match status" value="1"/>
</dbReference>
<evidence type="ECO:0000313" key="15">
    <source>
        <dbReference type="Proteomes" id="UP000838756"/>
    </source>
</evidence>
<keyword evidence="10" id="KW-0234">DNA repair</keyword>
<dbReference type="OrthoDB" id="343092at2759"/>
<evidence type="ECO:0000256" key="11">
    <source>
        <dbReference type="ARBA" id="ARBA00023242"/>
    </source>
</evidence>
<proteinExistence type="predicted"/>
<protein>
    <submittedName>
        <fullName evidence="14">Jg11137 protein</fullName>
    </submittedName>
</protein>
<dbReference type="Proteomes" id="UP000838756">
    <property type="component" value="Unassembled WGS sequence"/>
</dbReference>
<evidence type="ECO:0000256" key="6">
    <source>
        <dbReference type="ARBA" id="ARBA00022763"/>
    </source>
</evidence>
<evidence type="ECO:0000256" key="13">
    <source>
        <dbReference type="SAM" id="MobiDB-lite"/>
    </source>
</evidence>
<keyword evidence="9" id="KW-0233">DNA recombination</keyword>
<keyword evidence="15" id="KW-1185">Reference proteome</keyword>